<dbReference type="OrthoDB" id="10021675at2759"/>
<name>A0A2G9TJ98_TELCI</name>
<evidence type="ECO:0000313" key="2">
    <source>
        <dbReference type="Proteomes" id="UP000230423"/>
    </source>
</evidence>
<sequence>MLCHGKTLSEAKRFFIENRFRVFCGNKAKVPKHDAKGVEDTAKEIFGLGHMGSFPKDGPNAAPFYFDSYNGLSDGGLVANNPTQALIADFLQTTRLEKEHCPIEVSFMQYVQLLCLPLVRLPP</sequence>
<protein>
    <recommendedName>
        <fullName evidence="3">PNPLA domain-containing protein</fullName>
    </recommendedName>
</protein>
<reference evidence="1 2" key="1">
    <citation type="submission" date="2015-09" db="EMBL/GenBank/DDBJ databases">
        <title>Draft genome of the parasitic nematode Teladorsagia circumcincta isolate WARC Sus (inbred).</title>
        <authorList>
            <person name="Mitreva M."/>
        </authorList>
    </citation>
    <scope>NUCLEOTIDE SEQUENCE [LARGE SCALE GENOMIC DNA]</scope>
    <source>
        <strain evidence="1 2">S</strain>
    </source>
</reference>
<accession>A0A2G9TJ98</accession>
<dbReference type="PANTHER" id="PTHR24138">
    <property type="entry name" value="INTRACELLLAR PHOSPHOLIPASE A FAMILY"/>
    <property type="match status" value="1"/>
</dbReference>
<evidence type="ECO:0008006" key="3">
    <source>
        <dbReference type="Google" id="ProtNLM"/>
    </source>
</evidence>
<organism evidence="1 2">
    <name type="scientific">Teladorsagia circumcincta</name>
    <name type="common">Brown stomach worm</name>
    <name type="synonym">Ostertagia circumcincta</name>
    <dbReference type="NCBI Taxonomy" id="45464"/>
    <lineage>
        <taxon>Eukaryota</taxon>
        <taxon>Metazoa</taxon>
        <taxon>Ecdysozoa</taxon>
        <taxon>Nematoda</taxon>
        <taxon>Chromadorea</taxon>
        <taxon>Rhabditida</taxon>
        <taxon>Rhabditina</taxon>
        <taxon>Rhabditomorpha</taxon>
        <taxon>Strongyloidea</taxon>
        <taxon>Trichostrongylidae</taxon>
        <taxon>Teladorsagia</taxon>
    </lineage>
</organism>
<dbReference type="EMBL" id="KZ362605">
    <property type="protein sequence ID" value="PIO58046.1"/>
    <property type="molecule type" value="Genomic_DNA"/>
</dbReference>
<dbReference type="PANTHER" id="PTHR24138:SF10">
    <property type="entry name" value="PHOSPHOLIPASE A2"/>
    <property type="match status" value="1"/>
</dbReference>
<evidence type="ECO:0000313" key="1">
    <source>
        <dbReference type="EMBL" id="PIO58046.1"/>
    </source>
</evidence>
<dbReference type="InterPro" id="IPR047156">
    <property type="entry name" value="Teg/CotR/CapV-like"/>
</dbReference>
<gene>
    <name evidence="1" type="ORF">TELCIR_20529</name>
</gene>
<keyword evidence="2" id="KW-1185">Reference proteome</keyword>
<dbReference type="Proteomes" id="UP000230423">
    <property type="component" value="Unassembled WGS sequence"/>
</dbReference>
<dbReference type="AlphaFoldDB" id="A0A2G9TJ98"/>
<proteinExistence type="predicted"/>